<evidence type="ECO:0000256" key="1">
    <source>
        <dbReference type="SAM" id="SignalP"/>
    </source>
</evidence>
<dbReference type="RefSeq" id="WP_344100140.1">
    <property type="nucleotide sequence ID" value="NZ_BAAANL010000002.1"/>
</dbReference>
<dbReference type="PROSITE" id="PS51318">
    <property type="entry name" value="TAT"/>
    <property type="match status" value="1"/>
</dbReference>
<evidence type="ECO:0000313" key="3">
    <source>
        <dbReference type="Proteomes" id="UP001501094"/>
    </source>
</evidence>
<comment type="caution">
    <text evidence="2">The sequence shown here is derived from an EMBL/GenBank/DDBJ whole genome shotgun (WGS) entry which is preliminary data.</text>
</comment>
<protein>
    <submittedName>
        <fullName evidence="2">Extracellular solute-binding protein</fullName>
    </submittedName>
</protein>
<dbReference type="InterPro" id="IPR006059">
    <property type="entry name" value="SBP"/>
</dbReference>
<keyword evidence="1" id="KW-0732">Signal</keyword>
<dbReference type="InterPro" id="IPR050490">
    <property type="entry name" value="Bact_solute-bd_prot1"/>
</dbReference>
<name>A0ABN2N8W1_9MICO</name>
<dbReference type="Pfam" id="PF01547">
    <property type="entry name" value="SBP_bac_1"/>
    <property type="match status" value="1"/>
</dbReference>
<feature type="chain" id="PRO_5046927431" evidence="1">
    <location>
        <begin position="24"/>
        <end position="467"/>
    </location>
</feature>
<organism evidence="2 3">
    <name type="scientific">Myceligenerans crystallogenes</name>
    <dbReference type="NCBI Taxonomy" id="316335"/>
    <lineage>
        <taxon>Bacteria</taxon>
        <taxon>Bacillati</taxon>
        <taxon>Actinomycetota</taxon>
        <taxon>Actinomycetes</taxon>
        <taxon>Micrococcales</taxon>
        <taxon>Promicromonosporaceae</taxon>
        <taxon>Myceligenerans</taxon>
    </lineage>
</organism>
<reference evidence="2 3" key="1">
    <citation type="journal article" date="2019" name="Int. J. Syst. Evol. Microbiol.">
        <title>The Global Catalogue of Microorganisms (GCM) 10K type strain sequencing project: providing services to taxonomists for standard genome sequencing and annotation.</title>
        <authorList>
            <consortium name="The Broad Institute Genomics Platform"/>
            <consortium name="The Broad Institute Genome Sequencing Center for Infectious Disease"/>
            <person name="Wu L."/>
            <person name="Ma J."/>
        </authorList>
    </citation>
    <scope>NUCLEOTIDE SEQUENCE [LARGE SCALE GENOMIC DNA]</scope>
    <source>
        <strain evidence="2 3">JCM 14326</strain>
    </source>
</reference>
<proteinExistence type="predicted"/>
<dbReference type="Proteomes" id="UP001501094">
    <property type="component" value="Unassembled WGS sequence"/>
</dbReference>
<evidence type="ECO:0000313" key="2">
    <source>
        <dbReference type="EMBL" id="GAA1854993.1"/>
    </source>
</evidence>
<feature type="signal peptide" evidence="1">
    <location>
        <begin position="1"/>
        <end position="23"/>
    </location>
</feature>
<dbReference type="EMBL" id="BAAANL010000002">
    <property type="protein sequence ID" value="GAA1854993.1"/>
    <property type="molecule type" value="Genomic_DNA"/>
</dbReference>
<accession>A0ABN2N8W1</accession>
<gene>
    <name evidence="2" type="ORF">GCM10009751_09750</name>
</gene>
<dbReference type="InterPro" id="IPR006311">
    <property type="entry name" value="TAT_signal"/>
</dbReference>
<keyword evidence="3" id="KW-1185">Reference proteome</keyword>
<dbReference type="PROSITE" id="PS51257">
    <property type="entry name" value="PROKAR_LIPOPROTEIN"/>
    <property type="match status" value="1"/>
</dbReference>
<dbReference type="SUPFAM" id="SSF53850">
    <property type="entry name" value="Periplasmic binding protein-like II"/>
    <property type="match status" value="1"/>
</dbReference>
<dbReference type="PANTHER" id="PTHR43649:SF16">
    <property type="entry name" value="SUGAR-BINDING LIPOPROTEIN"/>
    <property type="match status" value="1"/>
</dbReference>
<dbReference type="Gene3D" id="3.40.190.10">
    <property type="entry name" value="Periplasmic binding protein-like II"/>
    <property type="match status" value="1"/>
</dbReference>
<sequence length="467" mass="49209">MTSRKHPRRAVAALAALTAAGLAACSGGGEPLTPDDAEALADEKVTIQVAMDEGLEPDAVEAFEARADEFMAANPNITVEAQEYTWTGTTFAADLAGGTLPDVFTVPFTDGRGLIERQQIADISGLIAELPYAGSFNETVAAAGQSADGAQWAVPIAAYGQGIHYNRALFEEAGLDPDVPPATWDEVREAARTISEETGETGFAMMTSSNTGGWILTTLVYALGGRGEEVSEGGDAPVVTATIDTPEYRQALEYLRAMRWEDDSMGDNFLHDWATSHADFGAGKIGMFVSGGGDYGNLVTQNAMNPDDYGVTVLPLEGDDAAVLGGGTLAAVSAKATPAEQAAAVRWIDFYFMGKLTTQEGAVADAEALAAQDQPVGAPVLPVFDKATYDRTQEWIAGRINVPLEQFAPYTAAIYDQPLAPEPPSATQDLYATLDPVVQAVLTDEDADVATLLGDAEKQVQTLIDRS</sequence>
<dbReference type="PANTHER" id="PTHR43649">
    <property type="entry name" value="ARABINOSE-BINDING PROTEIN-RELATED"/>
    <property type="match status" value="1"/>
</dbReference>